<keyword evidence="4 8" id="KW-0812">Transmembrane</keyword>
<keyword evidence="3" id="KW-1003">Cell membrane</keyword>
<dbReference type="FunFam" id="2.30.30.60:FF:000001">
    <property type="entry name" value="MscS Mechanosensitive ion channel"/>
    <property type="match status" value="1"/>
</dbReference>
<dbReference type="InterPro" id="IPR010920">
    <property type="entry name" value="LSM_dom_sf"/>
</dbReference>
<dbReference type="InterPro" id="IPR006685">
    <property type="entry name" value="MscS_channel_2nd"/>
</dbReference>
<comment type="caution">
    <text evidence="10">The sequence shown here is derived from an EMBL/GenBank/DDBJ whole genome shotgun (WGS) entry which is preliminary data.</text>
</comment>
<comment type="subcellular location">
    <subcellularLocation>
        <location evidence="1">Cell membrane</location>
        <topology evidence="1">Multi-pass membrane protein</topology>
    </subcellularLocation>
</comment>
<feature type="domain" description="Mechanosensitive ion channel MscS" evidence="9">
    <location>
        <begin position="100"/>
        <end position="164"/>
    </location>
</feature>
<dbReference type="Gene3D" id="2.30.30.60">
    <property type="match status" value="1"/>
</dbReference>
<dbReference type="AlphaFoldDB" id="A0A926S030"/>
<feature type="transmembrane region" description="Helical" evidence="8">
    <location>
        <begin position="12"/>
        <end position="33"/>
    </location>
</feature>
<protein>
    <submittedName>
        <fullName evidence="10">Mechanosensitive ion channel family protein</fullName>
    </submittedName>
</protein>
<dbReference type="GO" id="GO:0005886">
    <property type="term" value="C:plasma membrane"/>
    <property type="evidence" value="ECO:0007669"/>
    <property type="project" value="UniProtKB-SubCell"/>
</dbReference>
<evidence type="ECO:0000256" key="6">
    <source>
        <dbReference type="ARBA" id="ARBA00023136"/>
    </source>
</evidence>
<reference evidence="10" key="1">
    <citation type="submission" date="2020-09" db="EMBL/GenBank/DDBJ databases">
        <title>A novel bacterium of genus Bacillus, isolated from South China Sea.</title>
        <authorList>
            <person name="Huang H."/>
            <person name="Mo K."/>
            <person name="Hu Y."/>
        </authorList>
    </citation>
    <scope>NUCLEOTIDE SEQUENCE</scope>
    <source>
        <strain evidence="10">IB182487</strain>
    </source>
</reference>
<keyword evidence="5 8" id="KW-1133">Transmembrane helix</keyword>
<dbReference type="PANTHER" id="PTHR30460">
    <property type="entry name" value="MODERATE CONDUCTANCE MECHANOSENSITIVE CHANNEL YBIO"/>
    <property type="match status" value="1"/>
</dbReference>
<evidence type="ECO:0000256" key="5">
    <source>
        <dbReference type="ARBA" id="ARBA00022989"/>
    </source>
</evidence>
<dbReference type="Pfam" id="PF00924">
    <property type="entry name" value="MS_channel_2nd"/>
    <property type="match status" value="1"/>
</dbReference>
<evidence type="ECO:0000256" key="1">
    <source>
        <dbReference type="ARBA" id="ARBA00004651"/>
    </source>
</evidence>
<comment type="function">
    <text evidence="7">May play a role in resistance to osmotic downshock.</text>
</comment>
<dbReference type="Gene3D" id="1.10.287.1260">
    <property type="match status" value="1"/>
</dbReference>
<keyword evidence="11" id="KW-1185">Reference proteome</keyword>
<dbReference type="RefSeq" id="WP_191156554.1">
    <property type="nucleotide sequence ID" value="NZ_JACXAI010000004.1"/>
</dbReference>
<dbReference type="GO" id="GO:0008381">
    <property type="term" value="F:mechanosensitive monoatomic ion channel activity"/>
    <property type="evidence" value="ECO:0007669"/>
    <property type="project" value="InterPro"/>
</dbReference>
<feature type="transmembrane region" description="Helical" evidence="8">
    <location>
        <begin position="54"/>
        <end position="76"/>
    </location>
</feature>
<dbReference type="InterPro" id="IPR023408">
    <property type="entry name" value="MscS_beta-dom_sf"/>
</dbReference>
<dbReference type="Proteomes" id="UP000626844">
    <property type="component" value="Unassembled WGS sequence"/>
</dbReference>
<proteinExistence type="inferred from homology"/>
<gene>
    <name evidence="10" type="ORF">IC621_05220</name>
</gene>
<feature type="transmembrane region" description="Helical" evidence="8">
    <location>
        <begin position="82"/>
        <end position="101"/>
    </location>
</feature>
<evidence type="ECO:0000259" key="9">
    <source>
        <dbReference type="Pfam" id="PF00924"/>
    </source>
</evidence>
<evidence type="ECO:0000313" key="11">
    <source>
        <dbReference type="Proteomes" id="UP000626844"/>
    </source>
</evidence>
<comment type="similarity">
    <text evidence="2">Belongs to the MscS (TC 1.A.23) family.</text>
</comment>
<evidence type="ECO:0000256" key="4">
    <source>
        <dbReference type="ARBA" id="ARBA00022692"/>
    </source>
</evidence>
<accession>A0A926S030</accession>
<dbReference type="PANTHER" id="PTHR30460:SF1">
    <property type="entry name" value="MECHANOSENSITIVE ION CHANNEL"/>
    <property type="match status" value="1"/>
</dbReference>
<name>A0A926S030_9BACI</name>
<evidence type="ECO:0000313" key="10">
    <source>
        <dbReference type="EMBL" id="MBD1379624.1"/>
    </source>
</evidence>
<evidence type="ECO:0000256" key="7">
    <source>
        <dbReference type="ARBA" id="ARBA00059688"/>
    </source>
</evidence>
<dbReference type="Gene3D" id="3.30.70.100">
    <property type="match status" value="1"/>
</dbReference>
<evidence type="ECO:0000256" key="3">
    <source>
        <dbReference type="ARBA" id="ARBA00022475"/>
    </source>
</evidence>
<evidence type="ECO:0000256" key="2">
    <source>
        <dbReference type="ARBA" id="ARBA00008017"/>
    </source>
</evidence>
<dbReference type="InterPro" id="IPR011014">
    <property type="entry name" value="MscS_channel_TM-2"/>
</dbReference>
<organism evidence="10 11">
    <name type="scientific">Metabacillus arenae</name>
    <dbReference type="NCBI Taxonomy" id="2771434"/>
    <lineage>
        <taxon>Bacteria</taxon>
        <taxon>Bacillati</taxon>
        <taxon>Bacillota</taxon>
        <taxon>Bacilli</taxon>
        <taxon>Bacillales</taxon>
        <taxon>Bacillaceae</taxon>
        <taxon>Metabacillus</taxon>
    </lineage>
</organism>
<evidence type="ECO:0000256" key="8">
    <source>
        <dbReference type="SAM" id="Phobius"/>
    </source>
</evidence>
<sequence>MEQIREVLGIEAVKIAVVALFLWISVILINKLIDHFFERTDFIEERKEKTIASIIRSLTKYVASIGFILYVISIFVEDFGRILAGAGIAGIVIGFGAQSLIRDILAGMFLIYERQVHQGDFVTINNLFHGTVEELGLRSLKIREWSGKLLTISNGEVKQIHNYNIEQMRVIEKIVVSYRENPDTIFETLEKACLKLNAELAVYLKMDFYQKPIEPFQVYGITSLNALNRGIEYTITGLVNDDDYWVAGRKARKIIAEILYKNNIQLTEDRIHLVNQEKESEQQ</sequence>
<dbReference type="SUPFAM" id="SSF50182">
    <property type="entry name" value="Sm-like ribonucleoproteins"/>
    <property type="match status" value="1"/>
</dbReference>
<dbReference type="SUPFAM" id="SSF82861">
    <property type="entry name" value="Mechanosensitive channel protein MscS (YggB), transmembrane region"/>
    <property type="match status" value="1"/>
</dbReference>
<dbReference type="InterPro" id="IPR045276">
    <property type="entry name" value="YbiO_bact"/>
</dbReference>
<keyword evidence="6 8" id="KW-0472">Membrane</keyword>
<dbReference type="EMBL" id="JACXAI010000004">
    <property type="protein sequence ID" value="MBD1379624.1"/>
    <property type="molecule type" value="Genomic_DNA"/>
</dbReference>